<dbReference type="InterPro" id="IPR000953">
    <property type="entry name" value="Chromo/chromo_shadow_dom"/>
</dbReference>
<evidence type="ECO:0000259" key="3">
    <source>
        <dbReference type="PROSITE" id="PS50013"/>
    </source>
</evidence>
<dbReference type="InterPro" id="IPR016197">
    <property type="entry name" value="Chromo-like_dom_sf"/>
</dbReference>
<evidence type="ECO:0008006" key="7">
    <source>
        <dbReference type="Google" id="ProtNLM"/>
    </source>
</evidence>
<organism evidence="5 6">
    <name type="scientific">Marasmiellus scandens</name>
    <dbReference type="NCBI Taxonomy" id="2682957"/>
    <lineage>
        <taxon>Eukaryota</taxon>
        <taxon>Fungi</taxon>
        <taxon>Dikarya</taxon>
        <taxon>Basidiomycota</taxon>
        <taxon>Agaricomycotina</taxon>
        <taxon>Agaricomycetes</taxon>
        <taxon>Agaricomycetidae</taxon>
        <taxon>Agaricales</taxon>
        <taxon>Marasmiineae</taxon>
        <taxon>Omphalotaceae</taxon>
        <taxon>Marasmiellus</taxon>
    </lineage>
</organism>
<dbReference type="PROSITE" id="PS50089">
    <property type="entry name" value="ZF_RING_2"/>
    <property type="match status" value="1"/>
</dbReference>
<sequence length="343" mass="40298">MARPRKQNNKRSEHLTIKIPAREELFLIEYAQKQKDGTWSWMVKWLGYDEAENSLEPLESFRNTFYTVALFWLGVGAKDTEPEYEPGTMLYPSRNYYYQARESLDVVETESGPSNVNIIRPRKDCEQKYLRIADDSGYQLKLFVPEPCSLWLRPEYLGHGGLNPNQRYMLVNKSFELYPMEGMSLCNNIFKRIKEDTVQNRSWRTKGDGNGCLVCFDEQSQLSHLGSCDCRQKAYCAKCVDRTRGGQSFYAQCPFCRGCIVFIHVDWVCLNKTEAAYREERSKRKNLEKELQQEENQKIGWAHDPEKAETLRKQKADKRRRYRKNKKVRDEEEAKKAAAEKKD</sequence>
<keyword evidence="1" id="KW-0863">Zinc-finger</keyword>
<dbReference type="InterPro" id="IPR001841">
    <property type="entry name" value="Znf_RING"/>
</dbReference>
<protein>
    <recommendedName>
        <fullName evidence="7">RING-type domain-containing protein</fullName>
    </recommendedName>
</protein>
<proteinExistence type="predicted"/>
<dbReference type="Proteomes" id="UP001498398">
    <property type="component" value="Unassembled WGS sequence"/>
</dbReference>
<keyword evidence="6" id="KW-1185">Reference proteome</keyword>
<evidence type="ECO:0000256" key="2">
    <source>
        <dbReference type="SAM" id="MobiDB-lite"/>
    </source>
</evidence>
<feature type="compositionally biased region" description="Basic residues" evidence="2">
    <location>
        <begin position="315"/>
        <end position="327"/>
    </location>
</feature>
<dbReference type="SUPFAM" id="SSF54160">
    <property type="entry name" value="Chromo domain-like"/>
    <property type="match status" value="1"/>
</dbReference>
<evidence type="ECO:0000259" key="4">
    <source>
        <dbReference type="PROSITE" id="PS50089"/>
    </source>
</evidence>
<dbReference type="PROSITE" id="PS50013">
    <property type="entry name" value="CHROMO_2"/>
    <property type="match status" value="1"/>
</dbReference>
<accession>A0ABR1IL16</accession>
<evidence type="ECO:0000313" key="6">
    <source>
        <dbReference type="Proteomes" id="UP001498398"/>
    </source>
</evidence>
<feature type="region of interest" description="Disordered" evidence="2">
    <location>
        <begin position="282"/>
        <end position="343"/>
    </location>
</feature>
<feature type="domain" description="Chromo" evidence="3">
    <location>
        <begin position="20"/>
        <end position="83"/>
    </location>
</feature>
<name>A0ABR1IL16_9AGAR</name>
<evidence type="ECO:0000256" key="1">
    <source>
        <dbReference type="PROSITE-ProRule" id="PRU00175"/>
    </source>
</evidence>
<evidence type="ECO:0000313" key="5">
    <source>
        <dbReference type="EMBL" id="KAK7433534.1"/>
    </source>
</evidence>
<dbReference type="Gene3D" id="2.40.50.40">
    <property type="match status" value="1"/>
</dbReference>
<comment type="caution">
    <text evidence="5">The sequence shown here is derived from an EMBL/GenBank/DDBJ whole genome shotgun (WGS) entry which is preliminary data.</text>
</comment>
<feature type="compositionally biased region" description="Basic and acidic residues" evidence="2">
    <location>
        <begin position="328"/>
        <end position="343"/>
    </location>
</feature>
<feature type="domain" description="RING-type" evidence="4">
    <location>
        <begin position="212"/>
        <end position="257"/>
    </location>
</feature>
<keyword evidence="1" id="KW-0479">Metal-binding</keyword>
<dbReference type="EMBL" id="JBANRG010000153">
    <property type="protein sequence ID" value="KAK7433534.1"/>
    <property type="molecule type" value="Genomic_DNA"/>
</dbReference>
<reference evidence="5 6" key="1">
    <citation type="submission" date="2024-01" db="EMBL/GenBank/DDBJ databases">
        <title>A draft genome for the cacao thread blight pathogen Marasmiellus scandens.</title>
        <authorList>
            <person name="Baruah I.K."/>
            <person name="Leung J."/>
            <person name="Bukari Y."/>
            <person name="Amoako-Attah I."/>
            <person name="Meinhardt L.W."/>
            <person name="Bailey B.A."/>
            <person name="Cohen S.P."/>
        </authorList>
    </citation>
    <scope>NUCLEOTIDE SEQUENCE [LARGE SCALE GENOMIC DNA]</scope>
    <source>
        <strain evidence="5 6">GH-19</strain>
    </source>
</reference>
<gene>
    <name evidence="5" type="ORF">VKT23_020736</name>
</gene>
<keyword evidence="1" id="KW-0862">Zinc</keyword>
<feature type="compositionally biased region" description="Basic and acidic residues" evidence="2">
    <location>
        <begin position="282"/>
        <end position="314"/>
    </location>
</feature>